<sequence length="181" mass="18111">MRLTISAAAATLFLLGGCATTGTTSDGTEPRGTRAFASLFDGQGAPRGEASVTPTASGVRLAISGMDLPPGAHGFHVHTVGRCDGPDFTTAGGHWNPTNHQHGRDNPQGSHMGDLPNLMIGTDGRGTLEIDIPGASLSGGTNPLLDADGAALVIHAGPDDMKTDPSGNSGGRIACGVFAAS</sequence>
<dbReference type="HOGENOM" id="CLU_056632_8_1_5"/>
<accession>W0A6T8</accession>
<dbReference type="RefSeq" id="WP_025290405.1">
    <property type="nucleotide sequence ID" value="NZ_CP006644.1"/>
</dbReference>
<dbReference type="GO" id="GO:0006801">
    <property type="term" value="P:superoxide metabolic process"/>
    <property type="evidence" value="ECO:0007669"/>
    <property type="project" value="InterPro"/>
</dbReference>
<reference evidence="4 5" key="1">
    <citation type="submission" date="2013-07" db="EMBL/GenBank/DDBJ databases">
        <title>Completed genome of Sphingomonas sanxanigenens NX02.</title>
        <authorList>
            <person name="Ma T."/>
            <person name="Huang H."/>
            <person name="Wu M."/>
            <person name="Li X."/>
            <person name="Li G."/>
        </authorList>
    </citation>
    <scope>NUCLEOTIDE SEQUENCE [LARGE SCALE GENOMIC DNA]</scope>
    <source>
        <strain evidence="4 5">NX02</strain>
    </source>
</reference>
<dbReference type="STRING" id="1123269.NX02_01310"/>
<dbReference type="InterPro" id="IPR001424">
    <property type="entry name" value="SOD_Cu_Zn_dom"/>
</dbReference>
<proteinExistence type="inferred from homology"/>
<evidence type="ECO:0000256" key="2">
    <source>
        <dbReference type="SAM" id="SignalP"/>
    </source>
</evidence>
<evidence type="ECO:0000256" key="1">
    <source>
        <dbReference type="ARBA" id="ARBA00010457"/>
    </source>
</evidence>
<dbReference type="InterPro" id="IPR024134">
    <property type="entry name" value="SOD_Cu/Zn_/chaperone"/>
</dbReference>
<dbReference type="PANTHER" id="PTHR10003">
    <property type="entry name" value="SUPEROXIDE DISMUTASE CU-ZN -RELATED"/>
    <property type="match status" value="1"/>
</dbReference>
<dbReference type="GO" id="GO:0005507">
    <property type="term" value="F:copper ion binding"/>
    <property type="evidence" value="ECO:0007669"/>
    <property type="project" value="InterPro"/>
</dbReference>
<dbReference type="OrthoDB" id="5431326at2"/>
<dbReference type="Proteomes" id="UP000018851">
    <property type="component" value="Chromosome"/>
</dbReference>
<dbReference type="PATRIC" id="fig|1123269.5.peg.265"/>
<dbReference type="eggNOG" id="COG2032">
    <property type="taxonomic scope" value="Bacteria"/>
</dbReference>
<feature type="domain" description="Superoxide dismutase copper/zinc binding" evidence="3">
    <location>
        <begin position="48"/>
        <end position="177"/>
    </location>
</feature>
<feature type="signal peptide" evidence="2">
    <location>
        <begin position="1"/>
        <end position="21"/>
    </location>
</feature>
<evidence type="ECO:0000259" key="3">
    <source>
        <dbReference type="Pfam" id="PF00080"/>
    </source>
</evidence>
<dbReference type="Gene3D" id="2.60.40.200">
    <property type="entry name" value="Superoxide dismutase, copper/zinc binding domain"/>
    <property type="match status" value="1"/>
</dbReference>
<dbReference type="KEGG" id="ssan:NX02_01310"/>
<gene>
    <name evidence="4" type="ORF">NX02_01310</name>
</gene>
<evidence type="ECO:0000313" key="5">
    <source>
        <dbReference type="Proteomes" id="UP000018851"/>
    </source>
</evidence>
<dbReference type="Pfam" id="PF00080">
    <property type="entry name" value="Sod_Cu"/>
    <property type="match status" value="1"/>
</dbReference>
<protein>
    <recommendedName>
        <fullName evidence="3">Superoxide dismutase copper/zinc binding domain-containing protein</fullName>
    </recommendedName>
</protein>
<evidence type="ECO:0000313" key="4">
    <source>
        <dbReference type="EMBL" id="AHE52028.1"/>
    </source>
</evidence>
<feature type="chain" id="PRO_5004784944" description="Superoxide dismutase copper/zinc binding domain-containing protein" evidence="2">
    <location>
        <begin position="22"/>
        <end position="181"/>
    </location>
</feature>
<dbReference type="AlphaFoldDB" id="W0A6T8"/>
<dbReference type="CDD" id="cd00305">
    <property type="entry name" value="Cu-Zn_Superoxide_Dismutase"/>
    <property type="match status" value="1"/>
</dbReference>
<dbReference type="InterPro" id="IPR036423">
    <property type="entry name" value="SOD-like_Cu/Zn_dom_sf"/>
</dbReference>
<dbReference type="PROSITE" id="PS51257">
    <property type="entry name" value="PROKAR_LIPOPROTEIN"/>
    <property type="match status" value="1"/>
</dbReference>
<keyword evidence="2" id="KW-0732">Signal</keyword>
<name>W0A6T8_9SPHN</name>
<keyword evidence="5" id="KW-1185">Reference proteome</keyword>
<dbReference type="SUPFAM" id="SSF49329">
    <property type="entry name" value="Cu,Zn superoxide dismutase-like"/>
    <property type="match status" value="1"/>
</dbReference>
<dbReference type="EMBL" id="CP006644">
    <property type="protein sequence ID" value="AHE52028.1"/>
    <property type="molecule type" value="Genomic_DNA"/>
</dbReference>
<organism evidence="4 5">
    <name type="scientific">Sphingomonas sanxanigenens DSM 19645 = NX02</name>
    <dbReference type="NCBI Taxonomy" id="1123269"/>
    <lineage>
        <taxon>Bacteria</taxon>
        <taxon>Pseudomonadati</taxon>
        <taxon>Pseudomonadota</taxon>
        <taxon>Alphaproteobacteria</taxon>
        <taxon>Sphingomonadales</taxon>
        <taxon>Sphingomonadaceae</taxon>
        <taxon>Sphingomonas</taxon>
    </lineage>
</organism>
<comment type="similarity">
    <text evidence="1">Belongs to the Cu-Zn superoxide dismutase family.</text>
</comment>